<comment type="caution">
    <text evidence="2">The sequence shown here is derived from an EMBL/GenBank/DDBJ whole genome shotgun (WGS) entry which is preliminary data.</text>
</comment>
<keyword evidence="1" id="KW-0472">Membrane</keyword>
<keyword evidence="3" id="KW-1185">Reference proteome</keyword>
<keyword evidence="1" id="KW-1133">Transmembrane helix</keyword>
<name>A0A365KS61_9BACL</name>
<dbReference type="Proteomes" id="UP000251002">
    <property type="component" value="Unassembled WGS sequence"/>
</dbReference>
<sequence length="71" mass="8099">MNKFSYRSRILYFALLAFFSLGFFLLQLYAVVNNEVGTGSYVLLVLWGLMVAFGLGGIFYTMAKKKKERGQ</sequence>
<reference evidence="2 3" key="1">
    <citation type="submission" date="2018-06" db="EMBL/GenBank/DDBJ databases">
        <title>The draft genome sequences of strains SCU63 and S1.</title>
        <authorList>
            <person name="Gan L."/>
        </authorList>
    </citation>
    <scope>NUCLEOTIDE SEQUENCE [LARGE SCALE GENOMIC DNA]</scope>
    <source>
        <strain evidence="2 3">SCU63</strain>
    </source>
</reference>
<dbReference type="AlphaFoldDB" id="A0A365KS61"/>
<organism evidence="2 3">
    <name type="scientific">Planococcus halotolerans</name>
    <dbReference type="NCBI Taxonomy" id="2233542"/>
    <lineage>
        <taxon>Bacteria</taxon>
        <taxon>Bacillati</taxon>
        <taxon>Bacillota</taxon>
        <taxon>Bacilli</taxon>
        <taxon>Bacillales</taxon>
        <taxon>Caryophanaceae</taxon>
        <taxon>Planococcus</taxon>
    </lineage>
</organism>
<keyword evidence="1" id="KW-0812">Transmembrane</keyword>
<feature type="transmembrane region" description="Helical" evidence="1">
    <location>
        <begin position="12"/>
        <end position="32"/>
    </location>
</feature>
<dbReference type="EMBL" id="QLZR01000005">
    <property type="protein sequence ID" value="RAZ75613.1"/>
    <property type="molecule type" value="Genomic_DNA"/>
</dbReference>
<evidence type="ECO:0000256" key="1">
    <source>
        <dbReference type="SAM" id="Phobius"/>
    </source>
</evidence>
<gene>
    <name evidence="2" type="ORF">DP120_12465</name>
</gene>
<evidence type="ECO:0000313" key="3">
    <source>
        <dbReference type="Proteomes" id="UP000251002"/>
    </source>
</evidence>
<evidence type="ECO:0000313" key="2">
    <source>
        <dbReference type="EMBL" id="RAZ75613.1"/>
    </source>
</evidence>
<accession>A0A365KS61</accession>
<feature type="transmembrane region" description="Helical" evidence="1">
    <location>
        <begin position="44"/>
        <end position="63"/>
    </location>
</feature>
<dbReference type="RefSeq" id="WP_112224010.1">
    <property type="nucleotide sequence ID" value="NZ_CP047673.1"/>
</dbReference>
<protein>
    <submittedName>
        <fullName evidence="2">Uncharacterized protein</fullName>
    </submittedName>
</protein>
<proteinExistence type="predicted"/>